<keyword evidence="2" id="KW-1133">Transmembrane helix</keyword>
<evidence type="ECO:0000256" key="2">
    <source>
        <dbReference type="SAM" id="Phobius"/>
    </source>
</evidence>
<evidence type="ECO:0000313" key="3">
    <source>
        <dbReference type="EMBL" id="MFI7442141.1"/>
    </source>
</evidence>
<accession>A0ABW8A5S7</accession>
<name>A0ABW8A5S7_9ACTN</name>
<comment type="caution">
    <text evidence="3">The sequence shown here is derived from an EMBL/GenBank/DDBJ whole genome shotgun (WGS) entry which is preliminary data.</text>
</comment>
<evidence type="ECO:0000313" key="4">
    <source>
        <dbReference type="Proteomes" id="UP001612928"/>
    </source>
</evidence>
<keyword evidence="4" id="KW-1185">Reference proteome</keyword>
<feature type="region of interest" description="Disordered" evidence="1">
    <location>
        <begin position="45"/>
        <end position="66"/>
    </location>
</feature>
<keyword evidence="2" id="KW-0812">Transmembrane</keyword>
<evidence type="ECO:0000256" key="1">
    <source>
        <dbReference type="SAM" id="MobiDB-lite"/>
    </source>
</evidence>
<proteinExistence type="predicted"/>
<keyword evidence="2" id="KW-0472">Membrane</keyword>
<protein>
    <recommendedName>
        <fullName evidence="5">DUF3040 domain-containing protein</fullName>
    </recommendedName>
</protein>
<organism evidence="3 4">
    <name type="scientific">Nonomuraea indica</name>
    <dbReference type="NCBI Taxonomy" id="1581193"/>
    <lineage>
        <taxon>Bacteria</taxon>
        <taxon>Bacillati</taxon>
        <taxon>Actinomycetota</taxon>
        <taxon>Actinomycetes</taxon>
        <taxon>Streptosporangiales</taxon>
        <taxon>Streptosporangiaceae</taxon>
        <taxon>Nonomuraea</taxon>
    </lineage>
</organism>
<dbReference type="Proteomes" id="UP001612928">
    <property type="component" value="Unassembled WGS sequence"/>
</dbReference>
<gene>
    <name evidence="3" type="ORF">ACIBP5_19435</name>
</gene>
<reference evidence="3 4" key="1">
    <citation type="submission" date="2024-10" db="EMBL/GenBank/DDBJ databases">
        <title>The Natural Products Discovery Center: Release of the First 8490 Sequenced Strains for Exploring Actinobacteria Biosynthetic Diversity.</title>
        <authorList>
            <person name="Kalkreuter E."/>
            <person name="Kautsar S.A."/>
            <person name="Yang D."/>
            <person name="Bader C.D."/>
            <person name="Teijaro C.N."/>
            <person name="Fluegel L."/>
            <person name="Davis C.M."/>
            <person name="Simpson J.R."/>
            <person name="Lauterbach L."/>
            <person name="Steele A.D."/>
            <person name="Gui C."/>
            <person name="Meng S."/>
            <person name="Li G."/>
            <person name="Viehrig K."/>
            <person name="Ye F."/>
            <person name="Su P."/>
            <person name="Kiefer A.F."/>
            <person name="Nichols A."/>
            <person name="Cepeda A.J."/>
            <person name="Yan W."/>
            <person name="Fan B."/>
            <person name="Jiang Y."/>
            <person name="Adhikari A."/>
            <person name="Zheng C.-J."/>
            <person name="Schuster L."/>
            <person name="Cowan T.M."/>
            <person name="Smanski M.J."/>
            <person name="Chevrette M.G."/>
            <person name="De Carvalho L.P.S."/>
            <person name="Shen B."/>
        </authorList>
    </citation>
    <scope>NUCLEOTIDE SEQUENCE [LARGE SCALE GENOMIC DNA]</scope>
    <source>
        <strain evidence="3 4">NPDC049503</strain>
    </source>
</reference>
<dbReference type="EMBL" id="JBITMB010000004">
    <property type="protein sequence ID" value="MFI7442141.1"/>
    <property type="molecule type" value="Genomic_DNA"/>
</dbReference>
<dbReference type="RefSeq" id="WP_397022097.1">
    <property type="nucleotide sequence ID" value="NZ_JBITMB010000004.1"/>
</dbReference>
<sequence length="97" mass="10146">MTLSARQRLVLKDIARQIEAEDPGLAHGLARLGTGPVTAERIAPVAPVSSQRAARRPASPGETGREKIDYGRTVGLVAAGLAVLAVAMLLTPAPRDR</sequence>
<evidence type="ECO:0008006" key="5">
    <source>
        <dbReference type="Google" id="ProtNLM"/>
    </source>
</evidence>
<feature type="transmembrane region" description="Helical" evidence="2">
    <location>
        <begin position="74"/>
        <end position="93"/>
    </location>
</feature>